<dbReference type="InterPro" id="IPR050266">
    <property type="entry name" value="AB_hydrolase_sf"/>
</dbReference>
<dbReference type="EMBL" id="RJKX01000016">
    <property type="protein sequence ID" value="ROP83583.1"/>
    <property type="molecule type" value="Genomic_DNA"/>
</dbReference>
<gene>
    <name evidence="3" type="ORF">EDC65_4231</name>
</gene>
<reference evidence="3 4" key="1">
    <citation type="submission" date="2018-11" db="EMBL/GenBank/DDBJ databases">
        <title>Genomic Encyclopedia of Type Strains, Phase IV (KMG-IV): sequencing the most valuable type-strain genomes for metagenomic binning, comparative biology and taxonomic classification.</title>
        <authorList>
            <person name="Goeker M."/>
        </authorList>
    </citation>
    <scope>NUCLEOTIDE SEQUENCE [LARGE SCALE GENOMIC DNA]</scope>
    <source>
        <strain evidence="3 4">DSM 5900</strain>
    </source>
</reference>
<evidence type="ECO:0000313" key="3">
    <source>
        <dbReference type="EMBL" id="ROP83583.1"/>
    </source>
</evidence>
<protein>
    <submittedName>
        <fullName evidence="3">Pimeloyl-ACP methyl ester carboxylesterase</fullName>
    </submittedName>
</protein>
<dbReference type="OrthoDB" id="9804723at2"/>
<evidence type="ECO:0000313" key="4">
    <source>
        <dbReference type="Proteomes" id="UP000278222"/>
    </source>
</evidence>
<organism evidence="3 4">
    <name type="scientific">Stella humosa</name>
    <dbReference type="NCBI Taxonomy" id="94"/>
    <lineage>
        <taxon>Bacteria</taxon>
        <taxon>Pseudomonadati</taxon>
        <taxon>Pseudomonadota</taxon>
        <taxon>Alphaproteobacteria</taxon>
        <taxon>Rhodospirillales</taxon>
        <taxon>Stellaceae</taxon>
        <taxon>Stella</taxon>
    </lineage>
</organism>
<dbReference type="InterPro" id="IPR000073">
    <property type="entry name" value="AB_hydrolase_1"/>
</dbReference>
<dbReference type="Proteomes" id="UP000278222">
    <property type="component" value="Unassembled WGS sequence"/>
</dbReference>
<dbReference type="GO" id="GO:0016020">
    <property type="term" value="C:membrane"/>
    <property type="evidence" value="ECO:0007669"/>
    <property type="project" value="TreeGrafter"/>
</dbReference>
<evidence type="ECO:0000256" key="1">
    <source>
        <dbReference type="ARBA" id="ARBA00022801"/>
    </source>
</evidence>
<keyword evidence="4" id="KW-1185">Reference proteome</keyword>
<proteinExistence type="predicted"/>
<dbReference type="Gene3D" id="3.40.50.1820">
    <property type="entry name" value="alpha/beta hydrolase"/>
    <property type="match status" value="1"/>
</dbReference>
<dbReference type="Pfam" id="PF00561">
    <property type="entry name" value="Abhydrolase_1"/>
    <property type="match status" value="1"/>
</dbReference>
<dbReference type="SUPFAM" id="SSF53474">
    <property type="entry name" value="alpha/beta-Hydrolases"/>
    <property type="match status" value="1"/>
</dbReference>
<feature type="domain" description="AB hydrolase-1" evidence="2">
    <location>
        <begin position="22"/>
        <end position="258"/>
    </location>
</feature>
<evidence type="ECO:0000259" key="2">
    <source>
        <dbReference type="Pfam" id="PF00561"/>
    </source>
</evidence>
<dbReference type="RefSeq" id="WP_123693273.1">
    <property type="nucleotide sequence ID" value="NZ_AP019700.1"/>
</dbReference>
<comment type="caution">
    <text evidence="3">The sequence shown here is derived from an EMBL/GenBank/DDBJ whole genome shotgun (WGS) entry which is preliminary data.</text>
</comment>
<dbReference type="PANTHER" id="PTHR43798">
    <property type="entry name" value="MONOACYLGLYCEROL LIPASE"/>
    <property type="match status" value="1"/>
</dbReference>
<dbReference type="GO" id="GO:0016787">
    <property type="term" value="F:hydrolase activity"/>
    <property type="evidence" value="ECO:0007669"/>
    <property type="project" value="UniProtKB-KW"/>
</dbReference>
<name>A0A3N1KPC2_9PROT</name>
<dbReference type="PANTHER" id="PTHR43798:SF31">
    <property type="entry name" value="AB HYDROLASE SUPERFAMILY PROTEIN YCLE"/>
    <property type="match status" value="1"/>
</dbReference>
<sequence length="294" mass="32242">MAYATTNDGVRLYYEESGSGSPVIFVHEFAGDLRSWEPQMRHFAKRHRCVAYNARGFEPSDVPESPSSYSQARAADDIAAILDHLGYDKAHIVGLSMGGFATLHFGLRHLDRALSLCIGGCGYGAEVGQKERFRAEADVISAFILKEGMQAFAEKYAFGPSRVQFQNKDPRGFAEFKQILSEHSALGSANTQIGVQRERPSLYDLVEEMKGITVPTLLLSGDEDWPCLQPGLLMKHTIPNSALAIIPNAGHAINLEEPDAYNRLVGDFLAQVEAGRWPNRDPRAISGSITGMKA</sequence>
<dbReference type="InterPro" id="IPR029058">
    <property type="entry name" value="AB_hydrolase_fold"/>
</dbReference>
<dbReference type="AlphaFoldDB" id="A0A3N1KPC2"/>
<accession>A0A3N1KPC2</accession>
<keyword evidence="1" id="KW-0378">Hydrolase</keyword>